<dbReference type="EMBL" id="GBRH01225046">
    <property type="protein sequence ID" value="JAD72849.1"/>
    <property type="molecule type" value="Transcribed_RNA"/>
</dbReference>
<evidence type="ECO:0000313" key="1">
    <source>
        <dbReference type="EMBL" id="JAD72849.1"/>
    </source>
</evidence>
<name>A0A0A9C961_ARUDO</name>
<accession>A0A0A9C961</accession>
<organism evidence="1">
    <name type="scientific">Arundo donax</name>
    <name type="common">Giant reed</name>
    <name type="synonym">Donax arundinaceus</name>
    <dbReference type="NCBI Taxonomy" id="35708"/>
    <lineage>
        <taxon>Eukaryota</taxon>
        <taxon>Viridiplantae</taxon>
        <taxon>Streptophyta</taxon>
        <taxon>Embryophyta</taxon>
        <taxon>Tracheophyta</taxon>
        <taxon>Spermatophyta</taxon>
        <taxon>Magnoliopsida</taxon>
        <taxon>Liliopsida</taxon>
        <taxon>Poales</taxon>
        <taxon>Poaceae</taxon>
        <taxon>PACMAD clade</taxon>
        <taxon>Arundinoideae</taxon>
        <taxon>Arundineae</taxon>
        <taxon>Arundo</taxon>
    </lineage>
</organism>
<proteinExistence type="predicted"/>
<dbReference type="AlphaFoldDB" id="A0A0A9C961"/>
<reference evidence="1" key="1">
    <citation type="submission" date="2014-09" db="EMBL/GenBank/DDBJ databases">
        <authorList>
            <person name="Magalhaes I.L.F."/>
            <person name="Oliveira U."/>
            <person name="Santos F.R."/>
            <person name="Vidigal T.H.D.A."/>
            <person name="Brescovit A.D."/>
            <person name="Santos A.J."/>
        </authorList>
    </citation>
    <scope>NUCLEOTIDE SEQUENCE</scope>
    <source>
        <tissue evidence="1">Shoot tissue taken approximately 20 cm above the soil surface</tissue>
    </source>
</reference>
<sequence length="23" mass="2835">MCNKVNFCIINSCEKYYHLHLYV</sequence>
<reference evidence="1" key="2">
    <citation type="journal article" date="2015" name="Data Brief">
        <title>Shoot transcriptome of the giant reed, Arundo donax.</title>
        <authorList>
            <person name="Barrero R.A."/>
            <person name="Guerrero F.D."/>
            <person name="Moolhuijzen P."/>
            <person name="Goolsby J.A."/>
            <person name="Tidwell J."/>
            <person name="Bellgard S.E."/>
            <person name="Bellgard M.I."/>
        </authorList>
    </citation>
    <scope>NUCLEOTIDE SEQUENCE</scope>
    <source>
        <tissue evidence="1">Shoot tissue taken approximately 20 cm above the soil surface</tissue>
    </source>
</reference>
<protein>
    <submittedName>
        <fullName evidence="1">Uncharacterized protein</fullName>
    </submittedName>
</protein>